<dbReference type="EMBL" id="CAAHFH010000001">
    <property type="protein sequence ID" value="VGO18699.1"/>
    <property type="molecule type" value="Genomic_DNA"/>
</dbReference>
<evidence type="ECO:0000259" key="9">
    <source>
        <dbReference type="Pfam" id="PF24517"/>
    </source>
</evidence>
<keyword evidence="3" id="KW-0964">Secreted</keyword>
<keyword evidence="11" id="KW-1185">Reference proteome</keyword>
<evidence type="ECO:0000256" key="6">
    <source>
        <dbReference type="ARBA" id="ARBA00022801"/>
    </source>
</evidence>
<keyword evidence="4" id="KW-0479">Metal-binding</keyword>
<evidence type="ECO:0000313" key="11">
    <source>
        <dbReference type="Proteomes" id="UP000346198"/>
    </source>
</evidence>
<dbReference type="PROSITE" id="PS00149">
    <property type="entry name" value="SULFATASE_2"/>
    <property type="match status" value="1"/>
</dbReference>
<feature type="domain" description="Sulfatase N-terminal" evidence="8">
    <location>
        <begin position="31"/>
        <end position="358"/>
    </location>
</feature>
<gene>
    <name evidence="10" type="primary">betC_12</name>
    <name evidence="10" type="ORF">SCARR_00752</name>
</gene>
<keyword evidence="5" id="KW-0732">Signal</keyword>
<accession>A0A6C2UFJ8</accession>
<evidence type="ECO:0000256" key="3">
    <source>
        <dbReference type="ARBA" id="ARBA00022525"/>
    </source>
</evidence>
<dbReference type="PANTHER" id="PTHR42693">
    <property type="entry name" value="ARYLSULFATASE FAMILY MEMBER"/>
    <property type="match status" value="1"/>
</dbReference>
<evidence type="ECO:0000313" key="10">
    <source>
        <dbReference type="EMBL" id="VGO18699.1"/>
    </source>
</evidence>
<dbReference type="Pfam" id="PF00884">
    <property type="entry name" value="Sulfatase"/>
    <property type="match status" value="1"/>
</dbReference>
<evidence type="ECO:0000256" key="2">
    <source>
        <dbReference type="ARBA" id="ARBA00008779"/>
    </source>
</evidence>
<evidence type="ECO:0000256" key="4">
    <source>
        <dbReference type="ARBA" id="ARBA00022723"/>
    </source>
</evidence>
<dbReference type="GO" id="GO:0046872">
    <property type="term" value="F:metal ion binding"/>
    <property type="evidence" value="ECO:0007669"/>
    <property type="project" value="UniProtKB-KW"/>
</dbReference>
<dbReference type="InterPro" id="IPR055372">
    <property type="entry name" value="CBM96"/>
</dbReference>
<dbReference type="InterPro" id="IPR024607">
    <property type="entry name" value="Sulfatase_CS"/>
</dbReference>
<dbReference type="GO" id="GO:0005576">
    <property type="term" value="C:extracellular region"/>
    <property type="evidence" value="ECO:0007669"/>
    <property type="project" value="UniProtKB-SubCell"/>
</dbReference>
<keyword evidence="7" id="KW-0106">Calcium</keyword>
<comment type="subcellular location">
    <subcellularLocation>
        <location evidence="1">Secreted</location>
    </subcellularLocation>
</comment>
<protein>
    <submittedName>
        <fullName evidence="10">Choline-sulfatase</fullName>
    </submittedName>
</protein>
<dbReference type="Proteomes" id="UP000346198">
    <property type="component" value="Unassembled WGS sequence"/>
</dbReference>
<dbReference type="PANTHER" id="PTHR42693:SF33">
    <property type="entry name" value="ARYLSULFATASE"/>
    <property type="match status" value="1"/>
</dbReference>
<reference evidence="10 11" key="1">
    <citation type="submission" date="2019-04" db="EMBL/GenBank/DDBJ databases">
        <authorList>
            <person name="Van Vliet M D."/>
        </authorList>
    </citation>
    <scope>NUCLEOTIDE SEQUENCE [LARGE SCALE GENOMIC DNA]</scope>
    <source>
        <strain evidence="10 11">F21</strain>
    </source>
</reference>
<evidence type="ECO:0000256" key="7">
    <source>
        <dbReference type="ARBA" id="ARBA00022837"/>
    </source>
</evidence>
<evidence type="ECO:0000256" key="5">
    <source>
        <dbReference type="ARBA" id="ARBA00022729"/>
    </source>
</evidence>
<dbReference type="NCBIfam" id="NF033679">
    <property type="entry name" value="DNRLRE_dom"/>
    <property type="match status" value="1"/>
</dbReference>
<name>A0A6C2UFJ8_9BACT</name>
<evidence type="ECO:0000259" key="8">
    <source>
        <dbReference type="Pfam" id="PF00884"/>
    </source>
</evidence>
<feature type="domain" description="Carbohydrate-binding module family 96" evidence="9">
    <location>
        <begin position="1406"/>
        <end position="1557"/>
    </location>
</feature>
<dbReference type="InterPro" id="IPR000917">
    <property type="entry name" value="Sulfatase_N"/>
</dbReference>
<organism evidence="10 11">
    <name type="scientific">Pontiella sulfatireligans</name>
    <dbReference type="NCBI Taxonomy" id="2750658"/>
    <lineage>
        <taxon>Bacteria</taxon>
        <taxon>Pseudomonadati</taxon>
        <taxon>Kiritimatiellota</taxon>
        <taxon>Kiritimatiellia</taxon>
        <taxon>Kiritimatiellales</taxon>
        <taxon>Pontiellaceae</taxon>
        <taxon>Pontiella</taxon>
    </lineage>
</organism>
<evidence type="ECO:0000256" key="1">
    <source>
        <dbReference type="ARBA" id="ARBA00004613"/>
    </source>
</evidence>
<keyword evidence="6" id="KW-0378">Hydrolase</keyword>
<comment type="similarity">
    <text evidence="2">Belongs to the sulfatase family.</text>
</comment>
<dbReference type="Pfam" id="PF24517">
    <property type="entry name" value="CBM96"/>
    <property type="match status" value="1"/>
</dbReference>
<dbReference type="SUPFAM" id="SSF53649">
    <property type="entry name" value="Alkaline phosphatase-like"/>
    <property type="match status" value="1"/>
</dbReference>
<dbReference type="InterPro" id="IPR017850">
    <property type="entry name" value="Alkaline_phosphatase_core_sf"/>
</dbReference>
<dbReference type="Gene3D" id="3.40.720.10">
    <property type="entry name" value="Alkaline Phosphatase, subunit A"/>
    <property type="match status" value="1"/>
</dbReference>
<proteinExistence type="inferred from homology"/>
<sequence>MKKKNTIKKLLGYVIVIPLMVMTVSAAAERPNILYLFSDDHSPRTVSAYPGSYPYANTPNIDNLAENGVSFENAYVGARCVPSRASMLTGRLQIHVESGTTRYWPQDFRAAGYTTAMIGKWHWGAGAEAHQHGTAWDWSVVWDHGAPDGAAGGYYYDQFVMIDGADPVELGGYSTDRYTDYTLQFLEEQEGATKPWLMWLCYGAVHGPYTPADRHIGTLTDAEQTPVPADIYGPRPGKPDYINTFTRWSDQNGVPYTGTQPFDLAVKQYTEAVAAIDESVGQIFAALQASGQLENTIIIFSADQGYAWGNHGLIDKRFPYEAALRSPLIFYAPDRFATNAWCNHPVNGPDIVRTIHTLAEVEPVIPMDGRDFSQLLVQPEHDETWSDDPMVQIFTENTYGSEAIEERLADEDWSNLDWNQNSPAGTPYWIMTHDGRYKYTRYMADNHMEELYDLQTDPEELTNLAFTAEFSTKLVELRAQTVDGFHAIGADFVDLLPEPGPLPAPVPPLPPKDAYNLLEDFESRSLGAAISGQGDWGGNTTSADEFVVSQEPNDPSNQVLFFNQGTDADVSLNASALRITNDTTSTLFFRMRGMPVEPGESNLLVRTALIEQASGSDTEPGSGASEIAIDFDSISSATEAELSAATIGGSWTLNLDRGAVYSIQADNGGANDRAFLADDGNDGNAGEILFATLAFDTSMDVVSAPDRSCSMTFETGTSRKNVGKNIMYVFHDGSSAEAIRIIWQNDGSLLVNGTTVGTVSTLTDAQMTSGNWDSTSDKVQHIQLVFGQTSWDLDWNGAAFSGLSYAPGFDGEITAFNLYSEGAGDNSKGAYLNDISIIITEPASSASEIAIDFDSISSATEAELSAATIGGSWTLNLDRGAVYSIQADNGGANDRAFLADDGNDGNAGEILFATLAFDTSMDVVSAPDRSCSMTFETGTSRKNVGKNIMYVFHDGSSAEAIRIIWQNDGSLLVNGTTVGTVSTLTDAQMTSGNWDSTSDKVQHIQLVFGQTSWDLDWNGAAFSGLSYAPGFDGEITAFNLYSEGAGDNSKGAYLNDISIIITEPASSASEIAVDFESLSTATATELSAATLGGSWMLNLDRGAVYSIQADTGGANDQAFLADDGNNGNTGEILFATLTFDQPVDVASADDRSCSMTFETGTSRQGDGKNLMYVFHDGSSAEAIRIIWQNDGSLLVNGTTVGAVSTLTDAQMTSGNWDSTSVKVQNIQINFGQTTWDLDWNGMVVSGLSYAPGFDGEITAFNLYSEGVADNSKGAYLNDISIIIAESQVVVFGDPQLTMDLASDGSSNMTFIGDTVLDEAKWYDVWCVVDNADDTFSAYIRPDGSNQFLIAVNKAFFDREGTNDLVSLMLKSPGGSGSNGDAWFDDFYIFHGLDAHHIDPVALPADHLSPVADATVHDGDPVSGNFGSDPALATKTGVAGYNHHTYLKFDVSGISSEVSRALLRLKVQSINKPSTRHHIYFVEDDTWTESGIVWTNKPEQGLALDSALVSSVGEWIELDITSQLEAERTGDGLLSLLIEDTFGSGCSSAYHSKEAASQDDRPSIHVYYEVPEETNPIMLRSLWAGSWGQDIGALTEDFDGDGVNNLYEYGWGGNPTNPQIKGTLPIFGWSGTNLVYVYAKRTNDTSLIYYLESTDDLVDGVWSNAGYQVMSTNSGELDTVTNRVSLDPSRLFVRPVIK</sequence>
<dbReference type="InterPro" id="IPR050738">
    <property type="entry name" value="Sulfatase"/>
</dbReference>
<dbReference type="GO" id="GO:0004065">
    <property type="term" value="F:arylsulfatase activity"/>
    <property type="evidence" value="ECO:0007669"/>
    <property type="project" value="TreeGrafter"/>
</dbReference>
<dbReference type="RefSeq" id="WP_136060158.1">
    <property type="nucleotide sequence ID" value="NZ_CAAHFH010000001.1"/>
</dbReference>